<keyword evidence="21" id="KW-1185">Reference proteome</keyword>
<evidence type="ECO:0000256" key="10">
    <source>
        <dbReference type="ARBA" id="ARBA00023027"/>
    </source>
</evidence>
<dbReference type="SMART" id="SM00365">
    <property type="entry name" value="LRR_SD22"/>
    <property type="match status" value="6"/>
</dbReference>
<dbReference type="PRINTS" id="PR00019">
    <property type="entry name" value="LEURICHRPT"/>
</dbReference>
<keyword evidence="13" id="KW-0325">Glycoprotein</keyword>
<protein>
    <recommendedName>
        <fullName evidence="19">TIR domain-containing protein</fullName>
    </recommendedName>
</protein>
<dbReference type="InterPro" id="IPR000157">
    <property type="entry name" value="TIR_dom"/>
</dbReference>
<dbReference type="AlphaFoldDB" id="A0A9Q1HYY9"/>
<evidence type="ECO:0000256" key="18">
    <source>
        <dbReference type="SAM" id="SignalP"/>
    </source>
</evidence>
<evidence type="ECO:0000256" key="13">
    <source>
        <dbReference type="ARBA" id="ARBA00023180"/>
    </source>
</evidence>
<evidence type="ECO:0000256" key="2">
    <source>
        <dbReference type="ARBA" id="ARBA00009634"/>
    </source>
</evidence>
<evidence type="ECO:0000256" key="16">
    <source>
        <dbReference type="PIRSR" id="PIRSR037595-2"/>
    </source>
</evidence>
<dbReference type="InterPro" id="IPR032675">
    <property type="entry name" value="LRR_dom_sf"/>
</dbReference>
<evidence type="ECO:0000256" key="8">
    <source>
        <dbReference type="ARBA" id="ARBA00022859"/>
    </source>
</evidence>
<dbReference type="FunFam" id="3.80.10.10:FF:000046">
    <property type="entry name" value="Toll-like receptor 2"/>
    <property type="match status" value="1"/>
</dbReference>
<keyword evidence="4" id="KW-0433">Leucine-rich repeat</keyword>
<keyword evidence="11 17" id="KW-0472">Membrane</keyword>
<dbReference type="InterPro" id="IPR035897">
    <property type="entry name" value="Toll_tir_struct_dom_sf"/>
</dbReference>
<accession>A0A9Q1HYY9</accession>
<dbReference type="GO" id="GO:0006954">
    <property type="term" value="P:inflammatory response"/>
    <property type="evidence" value="ECO:0007669"/>
    <property type="project" value="UniProtKB-UniRule"/>
</dbReference>
<dbReference type="Gene3D" id="3.40.50.10140">
    <property type="entry name" value="Toll/interleukin-1 receptor homology (TIR) domain"/>
    <property type="match status" value="1"/>
</dbReference>
<dbReference type="Pfam" id="PF00560">
    <property type="entry name" value="LRR_1"/>
    <property type="match status" value="1"/>
</dbReference>
<evidence type="ECO:0000256" key="14">
    <source>
        <dbReference type="ARBA" id="ARBA00023198"/>
    </source>
</evidence>
<dbReference type="InterPro" id="IPR001611">
    <property type="entry name" value="Leu-rich_rpt"/>
</dbReference>
<keyword evidence="16" id="KW-1015">Disulfide bond</keyword>
<evidence type="ECO:0000256" key="9">
    <source>
        <dbReference type="ARBA" id="ARBA00022989"/>
    </source>
</evidence>
<keyword evidence="8 15" id="KW-0391">Immunity</keyword>
<evidence type="ECO:0000256" key="4">
    <source>
        <dbReference type="ARBA" id="ARBA00022614"/>
    </source>
</evidence>
<evidence type="ECO:0000256" key="5">
    <source>
        <dbReference type="ARBA" id="ARBA00022692"/>
    </source>
</evidence>
<feature type="transmembrane region" description="Helical" evidence="17">
    <location>
        <begin position="579"/>
        <end position="599"/>
    </location>
</feature>
<feature type="domain" description="TIR" evidence="19">
    <location>
        <begin position="630"/>
        <end position="772"/>
    </location>
</feature>
<keyword evidence="14 15" id="KW-0395">Inflammatory response</keyword>
<evidence type="ECO:0000256" key="6">
    <source>
        <dbReference type="ARBA" id="ARBA00022729"/>
    </source>
</evidence>
<keyword evidence="5 17" id="KW-0812">Transmembrane</keyword>
<dbReference type="EMBL" id="JAFJMO010000008">
    <property type="protein sequence ID" value="KAJ8269499.1"/>
    <property type="molecule type" value="Genomic_DNA"/>
</dbReference>
<dbReference type="SUPFAM" id="SSF52200">
    <property type="entry name" value="Toll/Interleukin receptor TIR domain"/>
    <property type="match status" value="1"/>
</dbReference>
<evidence type="ECO:0000259" key="19">
    <source>
        <dbReference type="PROSITE" id="PS50104"/>
    </source>
</evidence>
<dbReference type="SMART" id="SM00369">
    <property type="entry name" value="LRR_TYP"/>
    <property type="match status" value="6"/>
</dbReference>
<dbReference type="GO" id="GO:0005886">
    <property type="term" value="C:plasma membrane"/>
    <property type="evidence" value="ECO:0007669"/>
    <property type="project" value="TreeGrafter"/>
</dbReference>
<keyword evidence="6 18" id="KW-0732">Signal</keyword>
<dbReference type="PANTHER" id="PTHR24365">
    <property type="entry name" value="TOLL-LIKE RECEPTOR"/>
    <property type="match status" value="1"/>
</dbReference>
<feature type="chain" id="PRO_5040459375" description="TIR domain-containing protein" evidence="18">
    <location>
        <begin position="22"/>
        <end position="792"/>
    </location>
</feature>
<dbReference type="InterPro" id="IPR017241">
    <property type="entry name" value="Toll-like_receptor"/>
</dbReference>
<keyword evidence="12 15" id="KW-0675">Receptor</keyword>
<evidence type="ECO:0000256" key="15">
    <source>
        <dbReference type="PIRNR" id="PIRNR037595"/>
    </source>
</evidence>
<comment type="subcellular location">
    <subcellularLocation>
        <location evidence="1">Membrane</location>
        <topology evidence="1">Single-pass type I membrane protein</topology>
    </subcellularLocation>
</comment>
<dbReference type="SMART" id="SM00255">
    <property type="entry name" value="TIR"/>
    <property type="match status" value="1"/>
</dbReference>
<dbReference type="PROSITE" id="PS51450">
    <property type="entry name" value="LRR"/>
    <property type="match status" value="4"/>
</dbReference>
<organism evidence="20 21">
    <name type="scientific">Conger conger</name>
    <name type="common">Conger eel</name>
    <name type="synonym">Muraena conger</name>
    <dbReference type="NCBI Taxonomy" id="82655"/>
    <lineage>
        <taxon>Eukaryota</taxon>
        <taxon>Metazoa</taxon>
        <taxon>Chordata</taxon>
        <taxon>Craniata</taxon>
        <taxon>Vertebrata</taxon>
        <taxon>Euteleostomi</taxon>
        <taxon>Actinopterygii</taxon>
        <taxon>Neopterygii</taxon>
        <taxon>Teleostei</taxon>
        <taxon>Anguilliformes</taxon>
        <taxon>Congridae</taxon>
        <taxon>Conger</taxon>
    </lineage>
</organism>
<keyword evidence="7" id="KW-0677">Repeat</keyword>
<dbReference type="SUPFAM" id="SSF52058">
    <property type="entry name" value="L domain-like"/>
    <property type="match status" value="2"/>
</dbReference>
<evidence type="ECO:0000256" key="7">
    <source>
        <dbReference type="ARBA" id="ARBA00022737"/>
    </source>
</evidence>
<evidence type="ECO:0000256" key="3">
    <source>
        <dbReference type="ARBA" id="ARBA00022588"/>
    </source>
</evidence>
<name>A0A9Q1HYY9_CONCO</name>
<comment type="caution">
    <text evidence="20">The sequence shown here is derived from an EMBL/GenBank/DDBJ whole genome shotgun (WGS) entry which is preliminary data.</text>
</comment>
<dbReference type="OrthoDB" id="1081807at2759"/>
<dbReference type="PANTHER" id="PTHR24365:SF422">
    <property type="entry name" value="TOLL-LIKE RECEPTOR 6"/>
    <property type="match status" value="1"/>
</dbReference>
<reference evidence="20" key="1">
    <citation type="journal article" date="2023" name="Science">
        <title>Genome structures resolve the early diversification of teleost fishes.</title>
        <authorList>
            <person name="Parey E."/>
            <person name="Louis A."/>
            <person name="Montfort J."/>
            <person name="Bouchez O."/>
            <person name="Roques C."/>
            <person name="Iampietro C."/>
            <person name="Lluch J."/>
            <person name="Castinel A."/>
            <person name="Donnadieu C."/>
            <person name="Desvignes T."/>
            <person name="Floi Bucao C."/>
            <person name="Jouanno E."/>
            <person name="Wen M."/>
            <person name="Mejri S."/>
            <person name="Dirks R."/>
            <person name="Jansen H."/>
            <person name="Henkel C."/>
            <person name="Chen W.J."/>
            <person name="Zahm M."/>
            <person name="Cabau C."/>
            <person name="Klopp C."/>
            <person name="Thompson A.W."/>
            <person name="Robinson-Rechavi M."/>
            <person name="Braasch I."/>
            <person name="Lecointre G."/>
            <person name="Bobe J."/>
            <person name="Postlethwait J.H."/>
            <person name="Berthelot C."/>
            <person name="Roest Crollius H."/>
            <person name="Guiguen Y."/>
        </authorList>
    </citation>
    <scope>NUCLEOTIDE SEQUENCE</scope>
    <source>
        <strain evidence="20">Concon-B</strain>
    </source>
</reference>
<comment type="similarity">
    <text evidence="2 15">Belongs to the Toll-like receptor family.</text>
</comment>
<evidence type="ECO:0000256" key="17">
    <source>
        <dbReference type="SAM" id="Phobius"/>
    </source>
</evidence>
<dbReference type="Gene3D" id="3.80.10.10">
    <property type="entry name" value="Ribonuclease Inhibitor"/>
    <property type="match status" value="1"/>
</dbReference>
<keyword evidence="3 15" id="KW-0399">Innate immunity</keyword>
<sequence>MKSMVLILWTMCVSTVHNTFALEMQTINKDLSFQNLTSVPKGLSSSIESLDLSHNRIERLNNDDFSALFNLKFLNMSWNIIEVINPDAFKPTSKLEYLDLSHNKLQNLLEQEYLLSTPKLLFLDLTFNNFSVMTLGHMFHSLKNLQNLGLSAEVLKSKDFQNIIDIPLQNMFLQLENLTTYEDGSLRNIQSKKLGIVVSNRDTDKALIADALSICNTVDLAGINSSQTYLSRVLRQRPSIKTSHLYLTNIVMSWPEATDLINIVLQSSIKELYLCRVTLVGQISSAKLSPVSHLRSFSVRGVTITNFFFFQGDIYSFLIDMKVERLTLTETSLIQMTCPNAPSPIQFMDFTDNAFTENIFYTGGTECVELQKLQTLILRENRVQNLKDLSKRLQNMISLQHLDISLNSLVYSDGSGNCNWPSSIVHLNLSTNTLGKSVFSCLPMNIETLDLSNNRIDALPNKLFHLDMLRLLDLSSNQLLEIPSCHGFPNLEVFLLRENALYTPSMLFVASCPRLREMDVGGNPFMCTCPLREFAALQQHYPIKLLHWPPAYSCRYPEYWRGKLLRDFRLPAISCNGGFLAAAILCPIVTVAVATFVLCKRLDVPWYLKMSCQWMRAKRRVRRQEDLEGVHFHAFVSYSQHDADWVKDHLLPGLEEGGTLRICQHERNFVPGKTIVENIVQSVERSYRCVFVLSSHFVRSGWCHYELYFAQHQRLSRGYDSVILILREPLPQYLIPSKFYQLKAMMAQRTYLEWPQDPNKHKLFWAHLRAALNAPLPVTPNQDWEPQRLGDL</sequence>
<dbReference type="InterPro" id="IPR003591">
    <property type="entry name" value="Leu-rich_rpt_typical-subtyp"/>
</dbReference>
<evidence type="ECO:0000256" key="11">
    <source>
        <dbReference type="ARBA" id="ARBA00023136"/>
    </source>
</evidence>
<dbReference type="Pfam" id="PF01582">
    <property type="entry name" value="TIR"/>
    <property type="match status" value="1"/>
</dbReference>
<feature type="disulfide bond" evidence="16">
    <location>
        <begin position="418"/>
        <end position="441"/>
    </location>
</feature>
<dbReference type="Pfam" id="PF13855">
    <property type="entry name" value="LRR_8"/>
    <property type="match status" value="2"/>
</dbReference>
<dbReference type="PROSITE" id="PS50104">
    <property type="entry name" value="TIR"/>
    <property type="match status" value="1"/>
</dbReference>
<dbReference type="Proteomes" id="UP001152803">
    <property type="component" value="Unassembled WGS sequence"/>
</dbReference>
<evidence type="ECO:0000313" key="20">
    <source>
        <dbReference type="EMBL" id="KAJ8269499.1"/>
    </source>
</evidence>
<evidence type="ECO:0000313" key="21">
    <source>
        <dbReference type="Proteomes" id="UP001152803"/>
    </source>
</evidence>
<dbReference type="GO" id="GO:0045087">
    <property type="term" value="P:innate immune response"/>
    <property type="evidence" value="ECO:0007669"/>
    <property type="project" value="UniProtKB-UniRule"/>
</dbReference>
<feature type="signal peptide" evidence="18">
    <location>
        <begin position="1"/>
        <end position="21"/>
    </location>
</feature>
<dbReference type="GO" id="GO:0004888">
    <property type="term" value="F:transmembrane signaling receptor activity"/>
    <property type="evidence" value="ECO:0007669"/>
    <property type="project" value="InterPro"/>
</dbReference>
<gene>
    <name evidence="20" type="ORF">COCON_G00121060</name>
</gene>
<keyword evidence="10" id="KW-0520">NAD</keyword>
<evidence type="ECO:0000256" key="1">
    <source>
        <dbReference type="ARBA" id="ARBA00004479"/>
    </source>
</evidence>
<keyword evidence="9 17" id="KW-1133">Transmembrane helix</keyword>
<evidence type="ECO:0000256" key="12">
    <source>
        <dbReference type="ARBA" id="ARBA00023170"/>
    </source>
</evidence>
<dbReference type="FunFam" id="3.40.50.10140:FF:000001">
    <property type="entry name" value="Toll-like receptor 2"/>
    <property type="match status" value="1"/>
</dbReference>
<proteinExistence type="inferred from homology"/>
<dbReference type="GO" id="GO:0002224">
    <property type="term" value="P:toll-like receptor signaling pathway"/>
    <property type="evidence" value="ECO:0007669"/>
    <property type="project" value="InterPro"/>
</dbReference>
<dbReference type="PIRSF" id="PIRSF037595">
    <property type="entry name" value="Toll-like_receptor"/>
    <property type="match status" value="1"/>
</dbReference>